<feature type="region of interest" description="Disordered" evidence="1">
    <location>
        <begin position="1"/>
        <end position="82"/>
    </location>
</feature>
<name>A0ABQ9ZNE6_9CRUS</name>
<feature type="compositionally biased region" description="Basic and acidic residues" evidence="1">
    <location>
        <begin position="1"/>
        <end position="34"/>
    </location>
</feature>
<keyword evidence="3" id="KW-1185">Reference proteome</keyword>
<reference evidence="2 3" key="1">
    <citation type="journal article" date="2023" name="Nucleic Acids Res.">
        <title>The hologenome of Daphnia magna reveals possible DNA methylation and microbiome-mediated evolution of the host genome.</title>
        <authorList>
            <person name="Chaturvedi A."/>
            <person name="Li X."/>
            <person name="Dhandapani V."/>
            <person name="Marshall H."/>
            <person name="Kissane S."/>
            <person name="Cuenca-Cambronero M."/>
            <person name="Asole G."/>
            <person name="Calvet F."/>
            <person name="Ruiz-Romero M."/>
            <person name="Marangio P."/>
            <person name="Guigo R."/>
            <person name="Rago D."/>
            <person name="Mirbahai L."/>
            <person name="Eastwood N."/>
            <person name="Colbourne J.K."/>
            <person name="Zhou J."/>
            <person name="Mallon E."/>
            <person name="Orsini L."/>
        </authorList>
    </citation>
    <scope>NUCLEOTIDE SEQUENCE [LARGE SCALE GENOMIC DNA]</scope>
    <source>
        <strain evidence="2">LRV0_1</strain>
    </source>
</reference>
<feature type="compositionally biased region" description="Basic and acidic residues" evidence="1">
    <location>
        <begin position="47"/>
        <end position="62"/>
    </location>
</feature>
<evidence type="ECO:0000313" key="2">
    <source>
        <dbReference type="EMBL" id="KAK4014458.1"/>
    </source>
</evidence>
<sequence length="82" mass="9770">MKQEREMENEKKRKMMTEKAEDKKSAQEAKDHQSGWRQFSYPQYRDPSAHKTDKEESREHTIRGAGRAMMNEHKKEMGEGDL</sequence>
<organism evidence="2 3">
    <name type="scientific">Daphnia magna</name>
    <dbReference type="NCBI Taxonomy" id="35525"/>
    <lineage>
        <taxon>Eukaryota</taxon>
        <taxon>Metazoa</taxon>
        <taxon>Ecdysozoa</taxon>
        <taxon>Arthropoda</taxon>
        <taxon>Crustacea</taxon>
        <taxon>Branchiopoda</taxon>
        <taxon>Diplostraca</taxon>
        <taxon>Cladocera</taxon>
        <taxon>Anomopoda</taxon>
        <taxon>Daphniidae</taxon>
        <taxon>Daphnia</taxon>
    </lineage>
</organism>
<feature type="compositionally biased region" description="Basic and acidic residues" evidence="1">
    <location>
        <begin position="70"/>
        <end position="82"/>
    </location>
</feature>
<evidence type="ECO:0000256" key="1">
    <source>
        <dbReference type="SAM" id="MobiDB-lite"/>
    </source>
</evidence>
<dbReference type="Proteomes" id="UP001234178">
    <property type="component" value="Unassembled WGS sequence"/>
</dbReference>
<protein>
    <submittedName>
        <fullName evidence="2">Uncharacterized protein</fullName>
    </submittedName>
</protein>
<dbReference type="EMBL" id="JAOYFB010000004">
    <property type="protein sequence ID" value="KAK4014458.1"/>
    <property type="molecule type" value="Genomic_DNA"/>
</dbReference>
<comment type="caution">
    <text evidence="2">The sequence shown here is derived from an EMBL/GenBank/DDBJ whole genome shotgun (WGS) entry which is preliminary data.</text>
</comment>
<gene>
    <name evidence="2" type="ORF">OUZ56_026981</name>
</gene>
<accession>A0ABQ9ZNE6</accession>
<evidence type="ECO:0000313" key="3">
    <source>
        <dbReference type="Proteomes" id="UP001234178"/>
    </source>
</evidence>
<proteinExistence type="predicted"/>